<keyword evidence="2 9" id="KW-0813">Transport</keyword>
<keyword evidence="4 9" id="KW-0812">Transmembrane</keyword>
<dbReference type="GO" id="GO:0043952">
    <property type="term" value="P:protein transport by the Sec complex"/>
    <property type="evidence" value="ECO:0007669"/>
    <property type="project" value="UniProtKB-UniRule"/>
</dbReference>
<evidence type="ECO:0000259" key="10">
    <source>
        <dbReference type="Pfam" id="PF02355"/>
    </source>
</evidence>
<evidence type="ECO:0000256" key="3">
    <source>
        <dbReference type="ARBA" id="ARBA00022475"/>
    </source>
</evidence>
<feature type="transmembrane region" description="Helical" evidence="9">
    <location>
        <begin position="471"/>
        <end position="490"/>
    </location>
</feature>
<feature type="domain" description="Protein export membrane protein SecD/SecF C-terminal" evidence="10">
    <location>
        <begin position="355"/>
        <end position="523"/>
    </location>
</feature>
<dbReference type="InterPro" id="IPR055344">
    <property type="entry name" value="SecD_SecF_C_bact"/>
</dbReference>
<feature type="domain" description="SecDF P1 head subdomain" evidence="12">
    <location>
        <begin position="250"/>
        <end position="351"/>
    </location>
</feature>
<proteinExistence type="inferred from homology"/>
<keyword evidence="16" id="KW-1185">Reference proteome</keyword>
<protein>
    <recommendedName>
        <fullName evidence="9">Protein translocase subunit SecD</fullName>
    </recommendedName>
</protein>
<evidence type="ECO:0000256" key="6">
    <source>
        <dbReference type="ARBA" id="ARBA00022989"/>
    </source>
</evidence>
<dbReference type="InterPro" id="IPR048634">
    <property type="entry name" value="SecD_SecF_C"/>
</dbReference>
<evidence type="ECO:0000259" key="12">
    <source>
        <dbReference type="Pfam" id="PF22599"/>
    </source>
</evidence>
<dbReference type="HAMAP" id="MF_01463_B">
    <property type="entry name" value="SecD_B"/>
    <property type="match status" value="1"/>
</dbReference>
<dbReference type="Pfam" id="PF22599">
    <property type="entry name" value="SecDF_P1_head"/>
    <property type="match status" value="1"/>
</dbReference>
<feature type="transmembrane region" description="Helical" evidence="9">
    <location>
        <begin position="397"/>
        <end position="417"/>
    </location>
</feature>
<comment type="function">
    <text evidence="9">Part of the Sec protein translocase complex. Interacts with the SecYEG preprotein conducting channel. SecDF uses the proton motive force (PMF) to complete protein translocation after the ATP-dependent function of SecA.</text>
</comment>
<keyword evidence="5 9" id="KW-0653">Protein transport</keyword>
<dbReference type="GO" id="GO:0015450">
    <property type="term" value="F:protein-transporting ATPase activity"/>
    <property type="evidence" value="ECO:0007669"/>
    <property type="project" value="InterPro"/>
</dbReference>
<comment type="subunit">
    <text evidence="9">Forms a complex with SecF. Part of the essential Sec protein translocation apparatus which comprises SecA, SecYEG and auxiliary proteins SecDF. Other proteins may also be involved.</text>
</comment>
<evidence type="ECO:0000256" key="4">
    <source>
        <dbReference type="ARBA" id="ARBA00022692"/>
    </source>
</evidence>
<dbReference type="Proteomes" id="UP000255139">
    <property type="component" value="Unassembled WGS sequence"/>
</dbReference>
<gene>
    <name evidence="9 13" type="primary">secD</name>
    <name evidence="14" type="ORF">LS73_005000</name>
    <name evidence="13" type="ORF">NCTC12714_00635</name>
</gene>
<evidence type="ECO:0000256" key="5">
    <source>
        <dbReference type="ARBA" id="ARBA00022927"/>
    </source>
</evidence>
<dbReference type="Gene3D" id="1.20.1640.10">
    <property type="entry name" value="Multidrug efflux transporter AcrB transmembrane domain"/>
    <property type="match status" value="1"/>
</dbReference>
<dbReference type="AlphaFoldDB" id="A0A099U1U8"/>
<name>A0A099U1U8_9HELI</name>
<evidence type="ECO:0000313" key="16">
    <source>
        <dbReference type="Proteomes" id="UP000255139"/>
    </source>
</evidence>
<dbReference type="PANTHER" id="PTHR30081">
    <property type="entry name" value="PROTEIN-EXPORT MEMBRANE PROTEIN SEC"/>
    <property type="match status" value="1"/>
</dbReference>
<dbReference type="GO" id="GO:0006605">
    <property type="term" value="P:protein targeting"/>
    <property type="evidence" value="ECO:0007669"/>
    <property type="project" value="UniProtKB-UniRule"/>
</dbReference>
<evidence type="ECO:0000256" key="8">
    <source>
        <dbReference type="ARBA" id="ARBA00023136"/>
    </source>
</evidence>
<dbReference type="InterPro" id="IPR054384">
    <property type="entry name" value="SecDF_P1_head"/>
</dbReference>
<feature type="transmembrane region" description="Helical" evidence="9">
    <location>
        <begin position="12"/>
        <end position="34"/>
    </location>
</feature>
<evidence type="ECO:0000256" key="9">
    <source>
        <dbReference type="HAMAP-Rule" id="MF_01463"/>
    </source>
</evidence>
<sequence>MTKHINTNKPFNYRLATLIIASLFAIIFSIPSFFQNKEAYPFFADKPKINLGLDLQGGLSLLLDVDVKAAVDSRYTTILTDIRFQTQREKILITRLKIDADRVSFLLLDPNKANKLEDVLKEIQGIDIERDSNQYIITLTKEEIKLIERSALEQAIGTIRNRLDRFGLAEPSVSRQGINQINVEMPGVKTLEEQQRLIDLVSKSAKLEFMAVDESLARRMSNGENITVEDAAKYDAILLPFSDDIAGSVKLPLKSLPILDGSELSDARTAADDNGNPAVSFKLNSKGAQIFGDFTSQNIHNRLAIVLDKKIFSAPTIQSKIGGGNGIISGNFTMQSANDLAITLRSGALLAPVHVVEQRSVGPSLGADSIRAAFIALVTGFILVVGFMIAYYSIAGLFASIALVINLLLIVSVMALFGATLTLPGMAGIVLTVGMAVDANIIINERIREAFRDGQSVVKSLKVGYENASRAIFDANITSLIASLLLYMYGTGSIKGFAITTSIGIIASIVTAIIGTHGVYLLLENKIDRSKLYFWFGVRNSDIALTR</sequence>
<accession>A0A099U1U8</accession>
<dbReference type="FunFam" id="1.20.1640.10:FF:000004">
    <property type="entry name" value="Protein translocase subunit SecD"/>
    <property type="match status" value="1"/>
</dbReference>
<organism evidence="13 16">
    <name type="scientific">Helicobacter muridarum</name>
    <dbReference type="NCBI Taxonomy" id="216"/>
    <lineage>
        <taxon>Bacteria</taxon>
        <taxon>Pseudomonadati</taxon>
        <taxon>Campylobacterota</taxon>
        <taxon>Epsilonproteobacteria</taxon>
        <taxon>Campylobacterales</taxon>
        <taxon>Helicobacteraceae</taxon>
        <taxon>Helicobacter</taxon>
    </lineage>
</organism>
<evidence type="ECO:0000256" key="7">
    <source>
        <dbReference type="ARBA" id="ARBA00023010"/>
    </source>
</evidence>
<evidence type="ECO:0000256" key="1">
    <source>
        <dbReference type="ARBA" id="ARBA00004651"/>
    </source>
</evidence>
<keyword evidence="8 9" id="KW-0472">Membrane</keyword>
<dbReference type="RefSeq" id="WP_034556749.1">
    <property type="nucleotide sequence ID" value="NZ_FZML01000006.1"/>
</dbReference>
<dbReference type="InterPro" id="IPR005791">
    <property type="entry name" value="SecD"/>
</dbReference>
<comment type="subcellular location">
    <subcellularLocation>
        <location evidence="1 9">Cell membrane</location>
        <topology evidence="1 9">Multi-pass membrane protein</topology>
    </subcellularLocation>
</comment>
<dbReference type="PANTHER" id="PTHR30081:SF1">
    <property type="entry name" value="PROTEIN TRANSLOCASE SUBUNIT SECD"/>
    <property type="match status" value="1"/>
</dbReference>
<evidence type="ECO:0000313" key="15">
    <source>
        <dbReference type="Proteomes" id="UP000029922"/>
    </source>
</evidence>
<dbReference type="PRINTS" id="PR00702">
    <property type="entry name" value="ACRIFLAVINRP"/>
</dbReference>
<dbReference type="InterPro" id="IPR048631">
    <property type="entry name" value="SecD_1st"/>
</dbReference>
<dbReference type="Pfam" id="PF02355">
    <property type="entry name" value="SecD_SecF_C"/>
    <property type="match status" value="1"/>
</dbReference>
<feature type="transmembrane region" description="Helical" evidence="9">
    <location>
        <begin position="496"/>
        <end position="523"/>
    </location>
</feature>
<dbReference type="GO" id="GO:0065002">
    <property type="term" value="P:intracellular protein transmembrane transport"/>
    <property type="evidence" value="ECO:0007669"/>
    <property type="project" value="UniProtKB-UniRule"/>
</dbReference>
<dbReference type="EMBL" id="JRPD02000008">
    <property type="protein sequence ID" value="TLE00343.1"/>
    <property type="molecule type" value="Genomic_DNA"/>
</dbReference>
<feature type="transmembrane region" description="Helical" evidence="9">
    <location>
        <begin position="370"/>
        <end position="390"/>
    </location>
</feature>
<dbReference type="OrthoDB" id="9805019at2"/>
<dbReference type="Gene3D" id="3.30.1360.200">
    <property type="match status" value="1"/>
</dbReference>
<dbReference type="NCBIfam" id="TIGR00916">
    <property type="entry name" value="2A0604s01"/>
    <property type="match status" value="1"/>
</dbReference>
<reference evidence="13 16" key="2">
    <citation type="submission" date="2018-06" db="EMBL/GenBank/DDBJ databases">
        <authorList>
            <consortium name="Pathogen Informatics"/>
            <person name="Doyle S."/>
        </authorList>
    </citation>
    <scope>NUCLEOTIDE SEQUENCE [LARGE SCALE GENOMIC DNA]</scope>
    <source>
        <strain evidence="13 16">NCTC12714</strain>
    </source>
</reference>
<dbReference type="InterPro" id="IPR001036">
    <property type="entry name" value="Acrflvin-R"/>
</dbReference>
<feature type="transmembrane region" description="Helical" evidence="9">
    <location>
        <begin position="423"/>
        <end position="443"/>
    </location>
</feature>
<keyword evidence="6 9" id="KW-1133">Transmembrane helix</keyword>
<reference evidence="14 15" key="1">
    <citation type="journal article" date="2014" name="Genome Announc.">
        <title>Draft genome sequences of eight enterohepatic helicobacter species isolated from both laboratory and wild rodents.</title>
        <authorList>
            <person name="Sheh A."/>
            <person name="Shen Z."/>
            <person name="Fox J.G."/>
        </authorList>
    </citation>
    <scope>NUCLEOTIDE SEQUENCE [LARGE SCALE GENOMIC DNA]</scope>
    <source>
        <strain evidence="14 15">ST1</strain>
    </source>
</reference>
<dbReference type="Gene3D" id="3.30.70.3400">
    <property type="match status" value="1"/>
</dbReference>
<dbReference type="Pfam" id="PF21760">
    <property type="entry name" value="SecD_1st"/>
    <property type="match status" value="1"/>
</dbReference>
<feature type="domain" description="Protein translocase subunit SecDF P1" evidence="11">
    <location>
        <begin position="152"/>
        <end position="214"/>
    </location>
</feature>
<keyword evidence="7 9" id="KW-0811">Translocation</keyword>
<dbReference type="GO" id="GO:0005886">
    <property type="term" value="C:plasma membrane"/>
    <property type="evidence" value="ECO:0007669"/>
    <property type="project" value="UniProtKB-SubCell"/>
</dbReference>
<dbReference type="Proteomes" id="UP000029922">
    <property type="component" value="Unassembled WGS sequence"/>
</dbReference>
<dbReference type="InterPro" id="IPR022813">
    <property type="entry name" value="SecD/SecF_arch_bac"/>
</dbReference>
<evidence type="ECO:0000313" key="13">
    <source>
        <dbReference type="EMBL" id="STQ85847.1"/>
    </source>
</evidence>
<dbReference type="EMBL" id="UGJE01000002">
    <property type="protein sequence ID" value="STQ85847.1"/>
    <property type="molecule type" value="Genomic_DNA"/>
</dbReference>
<evidence type="ECO:0000256" key="2">
    <source>
        <dbReference type="ARBA" id="ARBA00022448"/>
    </source>
</evidence>
<comment type="similarity">
    <text evidence="9">Belongs to the SecD/SecF family. SecD subfamily.</text>
</comment>
<keyword evidence="3 9" id="KW-1003">Cell membrane</keyword>
<evidence type="ECO:0000259" key="11">
    <source>
        <dbReference type="Pfam" id="PF21760"/>
    </source>
</evidence>
<dbReference type="SUPFAM" id="SSF82866">
    <property type="entry name" value="Multidrug efflux transporter AcrB transmembrane domain"/>
    <property type="match status" value="1"/>
</dbReference>
<dbReference type="STRING" id="216.LS73_00780"/>
<evidence type="ECO:0000313" key="14">
    <source>
        <dbReference type="EMBL" id="TLE00343.1"/>
    </source>
</evidence>
<dbReference type="NCBIfam" id="TIGR01129">
    <property type="entry name" value="secD"/>
    <property type="match status" value="1"/>
</dbReference>